<keyword evidence="2" id="KW-1185">Reference proteome</keyword>
<accession>A0A6S7E1A3</accession>
<evidence type="ECO:0000313" key="2">
    <source>
        <dbReference type="Proteomes" id="UP000494203"/>
    </source>
</evidence>
<protein>
    <submittedName>
        <fullName evidence="1">Uncharacterized protein</fullName>
    </submittedName>
</protein>
<evidence type="ECO:0000313" key="1">
    <source>
        <dbReference type="EMBL" id="CAB3891708.1"/>
    </source>
</evidence>
<gene>
    <name evidence="1" type="ORF">LMG26788_03811</name>
</gene>
<dbReference type="EMBL" id="CADIKZ010000010">
    <property type="protein sequence ID" value="CAB3891708.1"/>
    <property type="molecule type" value="Genomic_DNA"/>
</dbReference>
<organism evidence="1 2">
    <name type="scientific">Achromobacter pulmonis</name>
    <dbReference type="NCBI Taxonomy" id="1389932"/>
    <lineage>
        <taxon>Bacteria</taxon>
        <taxon>Pseudomonadati</taxon>
        <taxon>Pseudomonadota</taxon>
        <taxon>Betaproteobacteria</taxon>
        <taxon>Burkholderiales</taxon>
        <taxon>Alcaligenaceae</taxon>
        <taxon>Achromobacter</taxon>
    </lineage>
</organism>
<proteinExistence type="predicted"/>
<dbReference type="Proteomes" id="UP000494203">
    <property type="component" value="Unassembled WGS sequence"/>
</dbReference>
<dbReference type="AlphaFoldDB" id="A0A6S7E1A3"/>
<sequence>MSLCADCCGIIQHKRGAEGHAGLISLGYVRSLATARSGASHEAFVCSECGAEWDYFHDKRDESAGWRLA</sequence>
<name>A0A6S7E1A3_9BURK</name>
<reference evidence="1 2" key="1">
    <citation type="submission" date="2020-04" db="EMBL/GenBank/DDBJ databases">
        <authorList>
            <person name="De Canck E."/>
        </authorList>
    </citation>
    <scope>NUCLEOTIDE SEQUENCE [LARGE SCALE GENOMIC DNA]</scope>
    <source>
        <strain evidence="1 2">LMG 26788</strain>
    </source>
</reference>